<organism evidence="1 2">
    <name type="scientific">Tanacetum coccineum</name>
    <dbReference type="NCBI Taxonomy" id="301880"/>
    <lineage>
        <taxon>Eukaryota</taxon>
        <taxon>Viridiplantae</taxon>
        <taxon>Streptophyta</taxon>
        <taxon>Embryophyta</taxon>
        <taxon>Tracheophyta</taxon>
        <taxon>Spermatophyta</taxon>
        <taxon>Magnoliopsida</taxon>
        <taxon>eudicotyledons</taxon>
        <taxon>Gunneridae</taxon>
        <taxon>Pentapetalae</taxon>
        <taxon>asterids</taxon>
        <taxon>campanulids</taxon>
        <taxon>Asterales</taxon>
        <taxon>Asteraceae</taxon>
        <taxon>Asteroideae</taxon>
        <taxon>Anthemideae</taxon>
        <taxon>Anthemidinae</taxon>
        <taxon>Tanacetum</taxon>
    </lineage>
</organism>
<proteinExistence type="predicted"/>
<dbReference type="Proteomes" id="UP001151760">
    <property type="component" value="Unassembled WGS sequence"/>
</dbReference>
<accession>A0ABQ4YEG4</accession>
<reference evidence="1" key="2">
    <citation type="submission" date="2022-01" db="EMBL/GenBank/DDBJ databases">
        <authorList>
            <person name="Yamashiro T."/>
            <person name="Shiraishi A."/>
            <person name="Satake H."/>
            <person name="Nakayama K."/>
        </authorList>
    </citation>
    <scope>NUCLEOTIDE SEQUENCE</scope>
</reference>
<sequence length="152" mass="17610">MDVLCMKFCTTLHEIAMADWRIHNATYCASVEDIAVQYCFFDILLTSLSPRNCIPPEVLLRVSMHSACSTSENALEKPLDILYIWINSSNRLLGLASIRIKSFPQKVDLFMMFRIKEPSRPADAKYTFSLQWTFRNYHFKLPSRYMKGLVAT</sequence>
<dbReference type="EMBL" id="BQNB010010330">
    <property type="protein sequence ID" value="GJS75806.1"/>
    <property type="molecule type" value="Genomic_DNA"/>
</dbReference>
<reference evidence="1" key="1">
    <citation type="journal article" date="2022" name="Int. J. Mol. Sci.">
        <title>Draft Genome of Tanacetum Coccineum: Genomic Comparison of Closely Related Tanacetum-Family Plants.</title>
        <authorList>
            <person name="Yamashiro T."/>
            <person name="Shiraishi A."/>
            <person name="Nakayama K."/>
            <person name="Satake H."/>
        </authorList>
    </citation>
    <scope>NUCLEOTIDE SEQUENCE</scope>
</reference>
<evidence type="ECO:0000313" key="1">
    <source>
        <dbReference type="EMBL" id="GJS75806.1"/>
    </source>
</evidence>
<name>A0ABQ4YEG4_9ASTR</name>
<gene>
    <name evidence="1" type="ORF">Tco_0725687</name>
</gene>
<evidence type="ECO:0000313" key="2">
    <source>
        <dbReference type="Proteomes" id="UP001151760"/>
    </source>
</evidence>
<comment type="caution">
    <text evidence="1">The sequence shown here is derived from an EMBL/GenBank/DDBJ whole genome shotgun (WGS) entry which is preliminary data.</text>
</comment>
<keyword evidence="2" id="KW-1185">Reference proteome</keyword>
<protein>
    <submittedName>
        <fullName evidence="1">Uncharacterized protein</fullName>
    </submittedName>
</protein>